<dbReference type="Gene3D" id="2.40.50.140">
    <property type="entry name" value="Nucleic acid-binding proteins"/>
    <property type="match status" value="1"/>
</dbReference>
<proteinExistence type="predicted"/>
<dbReference type="SMART" id="SM00316">
    <property type="entry name" value="S1"/>
    <property type="match status" value="1"/>
</dbReference>
<name>A0A812Q159_9DINO</name>
<keyword evidence="5" id="KW-1185">Reference proteome</keyword>
<evidence type="ECO:0000313" key="4">
    <source>
        <dbReference type="EMBL" id="CAE7361367.1"/>
    </source>
</evidence>
<dbReference type="InterPro" id="IPR050437">
    <property type="entry name" value="Ribos_protein_bS1-like"/>
</dbReference>
<dbReference type="Proteomes" id="UP000604046">
    <property type="component" value="Unassembled WGS sequence"/>
</dbReference>
<keyword evidence="1" id="KW-0472">Membrane</keyword>
<evidence type="ECO:0000256" key="1">
    <source>
        <dbReference type="SAM" id="Phobius"/>
    </source>
</evidence>
<keyword evidence="1" id="KW-1133">Transmembrane helix</keyword>
<dbReference type="OrthoDB" id="1918363at2759"/>
<dbReference type="EMBL" id="CAJNDS010002179">
    <property type="protein sequence ID" value="CAE7361367.1"/>
    <property type="molecule type" value="Genomic_DNA"/>
</dbReference>
<dbReference type="InterPro" id="IPR012340">
    <property type="entry name" value="NA-bd_OB-fold"/>
</dbReference>
<keyword evidence="1" id="KW-0812">Transmembrane</keyword>
<feature type="chain" id="PRO_5032477138" evidence="2">
    <location>
        <begin position="20"/>
        <end position="336"/>
    </location>
</feature>
<organism evidence="4 5">
    <name type="scientific">Symbiodinium natans</name>
    <dbReference type="NCBI Taxonomy" id="878477"/>
    <lineage>
        <taxon>Eukaryota</taxon>
        <taxon>Sar</taxon>
        <taxon>Alveolata</taxon>
        <taxon>Dinophyceae</taxon>
        <taxon>Suessiales</taxon>
        <taxon>Symbiodiniaceae</taxon>
        <taxon>Symbiodinium</taxon>
    </lineage>
</organism>
<gene>
    <name evidence="4" type="primary">pnp</name>
    <name evidence="4" type="ORF">SNAT2548_LOCUS19444</name>
</gene>
<protein>
    <submittedName>
        <fullName evidence="4">Pnp protein</fullName>
    </submittedName>
</protein>
<dbReference type="InterPro" id="IPR003029">
    <property type="entry name" value="S1_domain"/>
</dbReference>
<dbReference type="SUPFAM" id="SSF50249">
    <property type="entry name" value="Nucleic acid-binding proteins"/>
    <property type="match status" value="1"/>
</dbReference>
<dbReference type="Pfam" id="PF00575">
    <property type="entry name" value="S1"/>
    <property type="match status" value="1"/>
</dbReference>
<feature type="signal peptide" evidence="2">
    <location>
        <begin position="1"/>
        <end position="19"/>
    </location>
</feature>
<dbReference type="GO" id="GO:0003729">
    <property type="term" value="F:mRNA binding"/>
    <property type="evidence" value="ECO:0007669"/>
    <property type="project" value="TreeGrafter"/>
</dbReference>
<dbReference type="AlphaFoldDB" id="A0A812Q159"/>
<feature type="transmembrane region" description="Helical" evidence="1">
    <location>
        <begin position="309"/>
        <end position="330"/>
    </location>
</feature>
<dbReference type="GO" id="GO:0003735">
    <property type="term" value="F:structural constituent of ribosome"/>
    <property type="evidence" value="ECO:0007669"/>
    <property type="project" value="TreeGrafter"/>
</dbReference>
<evidence type="ECO:0000259" key="3">
    <source>
        <dbReference type="PROSITE" id="PS50126"/>
    </source>
</evidence>
<dbReference type="GO" id="GO:0006412">
    <property type="term" value="P:translation"/>
    <property type="evidence" value="ECO:0007669"/>
    <property type="project" value="TreeGrafter"/>
</dbReference>
<reference evidence="4" key="1">
    <citation type="submission" date="2021-02" db="EMBL/GenBank/DDBJ databases">
        <authorList>
            <person name="Dougan E. K."/>
            <person name="Rhodes N."/>
            <person name="Thang M."/>
            <person name="Chan C."/>
        </authorList>
    </citation>
    <scope>NUCLEOTIDE SEQUENCE</scope>
</reference>
<feature type="domain" description="S1 motif" evidence="3">
    <location>
        <begin position="53"/>
        <end position="127"/>
    </location>
</feature>
<sequence>MARAAGLLILFGIVCLARDASFIHGGVGPSRSRTLPRLRRVPLRAGSEKLEVGAVLSATVKTLGKFGATLGLPGVDLPGRKHAFIHISQLGDGYTDKVEDVLSVGQQINVRVREVRRHDGRVEAPGLSACVNTRIAWYFPWIRSKSSILHLGRFEVTMKSLPKRPLSDYQEGEVLEGKVIRTSENAVFVDTGTDVRKLNSESPESEPGDACNFLRQLGFFAADGDLDLSRMVRPIDLSALCEEAPERAVAQMKAALRRAGVDWPCQTAAVAGPKRLSSETYRTLNLALLLDAAARIAVLVAAANKPPALLASVLVFPAVDAFCAMGGWLVGKYYKA</sequence>
<dbReference type="PROSITE" id="PS50126">
    <property type="entry name" value="S1"/>
    <property type="match status" value="1"/>
</dbReference>
<dbReference type="PANTHER" id="PTHR10724">
    <property type="entry name" value="30S RIBOSOMAL PROTEIN S1"/>
    <property type="match status" value="1"/>
</dbReference>
<evidence type="ECO:0000256" key="2">
    <source>
        <dbReference type="SAM" id="SignalP"/>
    </source>
</evidence>
<evidence type="ECO:0000313" key="5">
    <source>
        <dbReference type="Proteomes" id="UP000604046"/>
    </source>
</evidence>
<comment type="caution">
    <text evidence="4">The sequence shown here is derived from an EMBL/GenBank/DDBJ whole genome shotgun (WGS) entry which is preliminary data.</text>
</comment>
<accession>A0A812Q159</accession>
<keyword evidence="2" id="KW-0732">Signal</keyword>